<feature type="transmembrane region" description="Helical" evidence="7">
    <location>
        <begin position="83"/>
        <end position="103"/>
    </location>
</feature>
<dbReference type="PANTHER" id="PTHR12266:SF0">
    <property type="entry name" value="MITOCHONDRIAL SODIUM_CALCIUM EXCHANGER PROTEIN"/>
    <property type="match status" value="1"/>
</dbReference>
<keyword evidence="3 7" id="KW-0812">Transmembrane</keyword>
<evidence type="ECO:0000256" key="2">
    <source>
        <dbReference type="ARBA" id="ARBA00022448"/>
    </source>
</evidence>
<evidence type="ECO:0000256" key="3">
    <source>
        <dbReference type="ARBA" id="ARBA00022692"/>
    </source>
</evidence>
<gene>
    <name evidence="9" type="ORF">CCMP2556_LOCUS29051</name>
</gene>
<organism evidence="9 10">
    <name type="scientific">Durusdinium trenchii</name>
    <dbReference type="NCBI Taxonomy" id="1381693"/>
    <lineage>
        <taxon>Eukaryota</taxon>
        <taxon>Sar</taxon>
        <taxon>Alveolata</taxon>
        <taxon>Dinophyceae</taxon>
        <taxon>Suessiales</taxon>
        <taxon>Symbiodiniaceae</taxon>
        <taxon>Durusdinium</taxon>
    </lineage>
</organism>
<evidence type="ECO:0000256" key="5">
    <source>
        <dbReference type="ARBA" id="ARBA00023136"/>
    </source>
</evidence>
<protein>
    <recommendedName>
        <fullName evidence="8">Sodium/calcium exchanger membrane region domain-containing protein</fullName>
    </recommendedName>
</protein>
<dbReference type="Pfam" id="PF01699">
    <property type="entry name" value="Na_Ca_ex"/>
    <property type="match status" value="1"/>
</dbReference>
<keyword evidence="10" id="KW-1185">Reference proteome</keyword>
<feature type="transmembrane region" description="Helical" evidence="7">
    <location>
        <begin position="123"/>
        <end position="156"/>
    </location>
</feature>
<comment type="caution">
    <text evidence="9">The sequence shown here is derived from an EMBL/GenBank/DDBJ whole genome shotgun (WGS) entry which is preliminary data.</text>
</comment>
<dbReference type="InterPro" id="IPR051359">
    <property type="entry name" value="CaCA_antiporter"/>
</dbReference>
<dbReference type="Gene3D" id="1.20.1420.30">
    <property type="entry name" value="NCX, central ion-binding region"/>
    <property type="match status" value="1"/>
</dbReference>
<evidence type="ECO:0000313" key="9">
    <source>
        <dbReference type="EMBL" id="CAK9058930.1"/>
    </source>
</evidence>
<sequence>MLMSCNADDDTLLDYEAIYACTLKGAWPQVVADGYLVPVLIQIGRGLKMLARHKMSDALLGATLLALGGSANDFMIGFMSDACVFGTGVFINTFVASLVLLFAGSEGIQVNPSVLTRDISFRFLAVGLMILFGSFGFVSTYMALIMNLFYVLYVFLSLRESRRARRASADAAVGPSAVTGAPAPRRGSSFSAGSGPGSFVGRGSRVAAARRRGWWHGKCRCFTVGLIQVEHSGIEFVLKS</sequence>
<keyword evidence="5 7" id="KW-0472">Membrane</keyword>
<evidence type="ECO:0000259" key="8">
    <source>
        <dbReference type="Pfam" id="PF01699"/>
    </source>
</evidence>
<keyword evidence="2" id="KW-0813">Transport</keyword>
<reference evidence="9 10" key="1">
    <citation type="submission" date="2024-02" db="EMBL/GenBank/DDBJ databases">
        <authorList>
            <person name="Chen Y."/>
            <person name="Shah S."/>
            <person name="Dougan E. K."/>
            <person name="Thang M."/>
            <person name="Chan C."/>
        </authorList>
    </citation>
    <scope>NUCLEOTIDE SEQUENCE [LARGE SCALE GENOMIC DNA]</scope>
</reference>
<evidence type="ECO:0000256" key="6">
    <source>
        <dbReference type="SAM" id="MobiDB-lite"/>
    </source>
</evidence>
<feature type="compositionally biased region" description="Low complexity" evidence="6">
    <location>
        <begin position="183"/>
        <end position="193"/>
    </location>
</feature>
<dbReference type="Proteomes" id="UP001642484">
    <property type="component" value="Unassembled WGS sequence"/>
</dbReference>
<feature type="domain" description="Sodium/calcium exchanger membrane region" evidence="8">
    <location>
        <begin position="45"/>
        <end position="158"/>
    </location>
</feature>
<accession>A0ABP0N561</accession>
<dbReference type="PANTHER" id="PTHR12266">
    <property type="entry name" value="NA+/CA2+ K+ INDEPENDENT EXCHANGER"/>
    <property type="match status" value="1"/>
</dbReference>
<dbReference type="InterPro" id="IPR004837">
    <property type="entry name" value="NaCa_Exmemb"/>
</dbReference>
<evidence type="ECO:0000256" key="1">
    <source>
        <dbReference type="ARBA" id="ARBA00004141"/>
    </source>
</evidence>
<evidence type="ECO:0000313" key="10">
    <source>
        <dbReference type="Proteomes" id="UP001642484"/>
    </source>
</evidence>
<evidence type="ECO:0000256" key="7">
    <source>
        <dbReference type="SAM" id="Phobius"/>
    </source>
</evidence>
<dbReference type="EMBL" id="CAXAMN010021374">
    <property type="protein sequence ID" value="CAK9058930.1"/>
    <property type="molecule type" value="Genomic_DNA"/>
</dbReference>
<name>A0ABP0N561_9DINO</name>
<evidence type="ECO:0000256" key="4">
    <source>
        <dbReference type="ARBA" id="ARBA00022989"/>
    </source>
</evidence>
<comment type="subcellular location">
    <subcellularLocation>
        <location evidence="1">Membrane</location>
        <topology evidence="1">Multi-pass membrane protein</topology>
    </subcellularLocation>
</comment>
<keyword evidence="4 7" id="KW-1133">Transmembrane helix</keyword>
<proteinExistence type="predicted"/>
<dbReference type="InterPro" id="IPR044880">
    <property type="entry name" value="NCX_ion-bd_dom_sf"/>
</dbReference>
<feature type="region of interest" description="Disordered" evidence="6">
    <location>
        <begin position="175"/>
        <end position="196"/>
    </location>
</feature>